<comment type="caution">
    <text evidence="2">The sequence shown here is derived from an EMBL/GenBank/DDBJ whole genome shotgun (WGS) entry which is preliminary data.</text>
</comment>
<evidence type="ECO:0000256" key="1">
    <source>
        <dbReference type="SAM" id="MobiDB-lite"/>
    </source>
</evidence>
<organism evidence="2 3">
    <name type="scientific">Batillaria attramentaria</name>
    <dbReference type="NCBI Taxonomy" id="370345"/>
    <lineage>
        <taxon>Eukaryota</taxon>
        <taxon>Metazoa</taxon>
        <taxon>Spiralia</taxon>
        <taxon>Lophotrochozoa</taxon>
        <taxon>Mollusca</taxon>
        <taxon>Gastropoda</taxon>
        <taxon>Caenogastropoda</taxon>
        <taxon>Sorbeoconcha</taxon>
        <taxon>Cerithioidea</taxon>
        <taxon>Batillariidae</taxon>
        <taxon>Batillaria</taxon>
    </lineage>
</organism>
<feature type="compositionally biased region" description="Polar residues" evidence="1">
    <location>
        <begin position="79"/>
        <end position="88"/>
    </location>
</feature>
<dbReference type="Gene3D" id="2.170.15.10">
    <property type="entry name" value="Proaerolysin, chain A, domain 3"/>
    <property type="match status" value="1"/>
</dbReference>
<dbReference type="SUPFAM" id="SSF56973">
    <property type="entry name" value="Aerolisin/ETX pore-forming domain"/>
    <property type="match status" value="1"/>
</dbReference>
<dbReference type="AlphaFoldDB" id="A0ABD0KBF5"/>
<feature type="compositionally biased region" description="Basic and acidic residues" evidence="1">
    <location>
        <begin position="263"/>
        <end position="349"/>
    </location>
</feature>
<dbReference type="Pfam" id="PF03318">
    <property type="entry name" value="ETX_MTX2"/>
    <property type="match status" value="1"/>
</dbReference>
<name>A0ABD0KBF5_9CAEN</name>
<feature type="region of interest" description="Disordered" evidence="1">
    <location>
        <begin position="69"/>
        <end position="110"/>
    </location>
</feature>
<dbReference type="InterPro" id="IPR004991">
    <property type="entry name" value="Aerolysin-like"/>
</dbReference>
<feature type="region of interest" description="Disordered" evidence="1">
    <location>
        <begin position="263"/>
        <end position="360"/>
    </location>
</feature>
<proteinExistence type="predicted"/>
<sequence>MGCCCGRDQTVDKHPLIIDVQQTIADAAWRMFYYSNSRFRRLFMKRSDYTIEVPMNYYHFQEVDHKFDDLETPGAKGANNGNNTSPKGNKSRSPEKLHHHNKEKTDPEHVGLETDFENSTGEKQTYNFKFEKTRKATVSVNYQKGYSIGGKANFSIGLPKVMPDGKVGTEINMHVTKTTGETFEETLTTCATSDITVAPRSHYTATVVMEERTIRAAFKVWVMMSMPAKESRAFIKNKQGQTIFFYKLRNLAELFPKETHIEENDKAAKHSKDKAESSDSHLKDKDDSKDTHTKEEAKDTHTHTKDKEVKDAHTKDKEVKDVHTKDTEVKDIHTKDKEDTHSEAKDSHARDKKKKKTRKDAVMFVVEGVVDGAQLASHHIRLTDHNARVDTGVQTGH</sequence>
<accession>A0ABD0KBF5</accession>
<dbReference type="CDD" id="cd20237">
    <property type="entry name" value="PFM_LIN24-like"/>
    <property type="match status" value="1"/>
</dbReference>
<gene>
    <name evidence="2" type="ORF">BaRGS_00024320</name>
</gene>
<dbReference type="PANTHER" id="PTHR39369:SF6">
    <property type="entry name" value="LIN-24 (TWENTY-FOUR) LIKE"/>
    <property type="match status" value="1"/>
</dbReference>
<evidence type="ECO:0000313" key="2">
    <source>
        <dbReference type="EMBL" id="KAK7484435.1"/>
    </source>
</evidence>
<dbReference type="PANTHER" id="PTHR39369">
    <property type="entry name" value="LIN-24 (TWENTY-FOUR) LIKE"/>
    <property type="match status" value="1"/>
</dbReference>
<dbReference type="Proteomes" id="UP001519460">
    <property type="component" value="Unassembled WGS sequence"/>
</dbReference>
<evidence type="ECO:0000313" key="3">
    <source>
        <dbReference type="Proteomes" id="UP001519460"/>
    </source>
</evidence>
<keyword evidence="3" id="KW-1185">Reference proteome</keyword>
<protein>
    <submittedName>
        <fullName evidence="2">Uncharacterized protein</fullName>
    </submittedName>
</protein>
<dbReference type="EMBL" id="JACVVK020000210">
    <property type="protein sequence ID" value="KAK7484435.1"/>
    <property type="molecule type" value="Genomic_DNA"/>
</dbReference>
<reference evidence="2 3" key="1">
    <citation type="journal article" date="2023" name="Sci. Data">
        <title>Genome assembly of the Korean intertidal mud-creeper Batillaria attramentaria.</title>
        <authorList>
            <person name="Patra A.K."/>
            <person name="Ho P.T."/>
            <person name="Jun S."/>
            <person name="Lee S.J."/>
            <person name="Kim Y."/>
            <person name="Won Y.J."/>
        </authorList>
    </citation>
    <scope>NUCLEOTIDE SEQUENCE [LARGE SCALE GENOMIC DNA]</scope>
    <source>
        <strain evidence="2">Wonlab-2016</strain>
    </source>
</reference>